<name>A0ABV7WEA2_9MICO</name>
<keyword evidence="1" id="KW-0472">Membrane</keyword>
<keyword evidence="1" id="KW-0812">Transmembrane</keyword>
<organism evidence="2 3">
    <name type="scientific">Aquipuribacter hungaricus</name>
    <dbReference type="NCBI Taxonomy" id="545624"/>
    <lineage>
        <taxon>Bacteria</taxon>
        <taxon>Bacillati</taxon>
        <taxon>Actinomycetota</taxon>
        <taxon>Actinomycetes</taxon>
        <taxon>Micrococcales</taxon>
        <taxon>Intrasporangiaceae</taxon>
        <taxon>Aquipuribacter</taxon>
    </lineage>
</organism>
<keyword evidence="3" id="KW-1185">Reference proteome</keyword>
<evidence type="ECO:0000313" key="3">
    <source>
        <dbReference type="Proteomes" id="UP001595685"/>
    </source>
</evidence>
<reference evidence="3" key="1">
    <citation type="journal article" date="2019" name="Int. J. Syst. Evol. Microbiol.">
        <title>The Global Catalogue of Microorganisms (GCM) 10K type strain sequencing project: providing services to taxonomists for standard genome sequencing and annotation.</title>
        <authorList>
            <consortium name="The Broad Institute Genomics Platform"/>
            <consortium name="The Broad Institute Genome Sequencing Center for Infectious Disease"/>
            <person name="Wu L."/>
            <person name="Ma J."/>
        </authorList>
    </citation>
    <scope>NUCLEOTIDE SEQUENCE [LARGE SCALE GENOMIC DNA]</scope>
    <source>
        <strain evidence="3">NCAIM B.02333</strain>
    </source>
</reference>
<comment type="caution">
    <text evidence="2">The sequence shown here is derived from an EMBL/GenBank/DDBJ whole genome shotgun (WGS) entry which is preliminary data.</text>
</comment>
<feature type="transmembrane region" description="Helical" evidence="1">
    <location>
        <begin position="6"/>
        <end position="31"/>
    </location>
</feature>
<proteinExistence type="predicted"/>
<dbReference type="Proteomes" id="UP001595685">
    <property type="component" value="Unassembled WGS sequence"/>
</dbReference>
<evidence type="ECO:0008006" key="4">
    <source>
        <dbReference type="Google" id="ProtNLM"/>
    </source>
</evidence>
<protein>
    <recommendedName>
        <fullName evidence="4">DUF2007 domain-containing protein</fullName>
    </recommendedName>
</protein>
<gene>
    <name evidence="2" type="ORF">ACFOLH_07370</name>
</gene>
<dbReference type="RefSeq" id="WP_340292791.1">
    <property type="nucleotide sequence ID" value="NZ_JBBEOI010000083.1"/>
</dbReference>
<evidence type="ECO:0000256" key="1">
    <source>
        <dbReference type="SAM" id="Phobius"/>
    </source>
</evidence>
<sequence length="108" mass="11754">MATWESYSYAFGPLVALGLVVVLVVLLRWTFSHGRSVVSRRPQTGTEEEYGLLTAVAKPGTFVEAEMLRQRLVEHGIRATLAPTTDGPRVMVFPADVALAGEVLRTAP</sequence>
<accession>A0ABV7WEA2</accession>
<keyword evidence="1" id="KW-1133">Transmembrane helix</keyword>
<dbReference type="EMBL" id="JBHRWW010000004">
    <property type="protein sequence ID" value="MFC3688158.1"/>
    <property type="molecule type" value="Genomic_DNA"/>
</dbReference>
<evidence type="ECO:0000313" key="2">
    <source>
        <dbReference type="EMBL" id="MFC3688158.1"/>
    </source>
</evidence>